<evidence type="ECO:0000313" key="2">
    <source>
        <dbReference type="Proteomes" id="UP000238296"/>
    </source>
</evidence>
<sequence length="122" mass="12316">MSSAIRSAATVSASMAAASSRMVPHSRISRARSGMPRRRAACTTVNATMLSRPNWTKSAVTSTWGWPRVSVSSSHSAVSVAVSGPVAGSAAAASSAASAVSSSFPLPVNGIASTTMMRCGIM</sequence>
<gene>
    <name evidence="1" type="ORF">C1Y40_05679</name>
</gene>
<protein>
    <submittedName>
        <fullName evidence="1">Uncharacterized protein</fullName>
    </submittedName>
</protein>
<dbReference type="Proteomes" id="UP000238296">
    <property type="component" value="Unassembled WGS sequence"/>
</dbReference>
<proteinExistence type="predicted"/>
<name>A0A2S8BBZ2_9MYCO</name>
<organism evidence="1 2">
    <name type="scientific">Mycobacterium talmoniae</name>
    <dbReference type="NCBI Taxonomy" id="1858794"/>
    <lineage>
        <taxon>Bacteria</taxon>
        <taxon>Bacillati</taxon>
        <taxon>Actinomycetota</taxon>
        <taxon>Actinomycetes</taxon>
        <taxon>Mycobacteriales</taxon>
        <taxon>Mycobacteriaceae</taxon>
        <taxon>Mycobacterium</taxon>
    </lineage>
</organism>
<dbReference type="AlphaFoldDB" id="A0A2S8BBZ2"/>
<reference evidence="1 2" key="1">
    <citation type="journal article" date="2017" name="Int. J. Syst. Evol. Microbiol.">
        <title>Mycobacterium talmoniae sp. nov., a slowly growing mycobacterium isolated from human respiratory samples.</title>
        <authorList>
            <person name="Davidson R.M."/>
            <person name="DeGroote M.A."/>
            <person name="Marola J.L."/>
            <person name="Buss S."/>
            <person name="Jones V."/>
            <person name="McNeil M.R."/>
            <person name="Freifeld A.G."/>
            <person name="Elaine Epperson L."/>
            <person name="Hasan N.A."/>
            <person name="Jackson M."/>
            <person name="Iwen P.C."/>
            <person name="Salfinger M."/>
            <person name="Strong M."/>
        </authorList>
    </citation>
    <scope>NUCLEOTIDE SEQUENCE [LARGE SCALE GENOMIC DNA]</scope>
    <source>
        <strain evidence="1 2">ATCC BAA-2683</strain>
    </source>
</reference>
<dbReference type="EMBL" id="PPEA01000938">
    <property type="protein sequence ID" value="PQM44163.1"/>
    <property type="molecule type" value="Genomic_DNA"/>
</dbReference>
<accession>A0A2S8BBZ2</accession>
<evidence type="ECO:0000313" key="1">
    <source>
        <dbReference type="EMBL" id="PQM44163.1"/>
    </source>
</evidence>
<comment type="caution">
    <text evidence="1">The sequence shown here is derived from an EMBL/GenBank/DDBJ whole genome shotgun (WGS) entry which is preliminary data.</text>
</comment>